<dbReference type="Proteomes" id="UP000660668">
    <property type="component" value="Unassembled WGS sequence"/>
</dbReference>
<dbReference type="PANTHER" id="PTHR43877:SF1">
    <property type="entry name" value="ACETYLTRANSFERASE"/>
    <property type="match status" value="1"/>
</dbReference>
<comment type="caution">
    <text evidence="4">The sequence shown here is derived from an EMBL/GenBank/DDBJ whole genome shotgun (WGS) entry which is preliminary data.</text>
</comment>
<dbReference type="EMBL" id="JADKPO010000037">
    <property type="protein sequence ID" value="MBF4770050.1"/>
    <property type="molecule type" value="Genomic_DNA"/>
</dbReference>
<dbReference type="CDD" id="cd04301">
    <property type="entry name" value="NAT_SF"/>
    <property type="match status" value="1"/>
</dbReference>
<accession>A0A930VUC5</accession>
<evidence type="ECO:0000313" key="4">
    <source>
        <dbReference type="EMBL" id="MBF4770050.1"/>
    </source>
</evidence>
<dbReference type="PANTHER" id="PTHR43877">
    <property type="entry name" value="AMINOALKYLPHOSPHONATE N-ACETYLTRANSFERASE-RELATED-RELATED"/>
    <property type="match status" value="1"/>
</dbReference>
<dbReference type="Gene3D" id="3.40.630.30">
    <property type="match status" value="1"/>
</dbReference>
<protein>
    <submittedName>
        <fullName evidence="4">GNAT family N-acetyltransferase</fullName>
    </submittedName>
</protein>
<evidence type="ECO:0000256" key="2">
    <source>
        <dbReference type="ARBA" id="ARBA00023315"/>
    </source>
</evidence>
<dbReference type="AlphaFoldDB" id="A0A930VUC5"/>
<dbReference type="InterPro" id="IPR050832">
    <property type="entry name" value="Bact_Acetyltransf"/>
</dbReference>
<sequence length="160" mass="17652">MGESTLRRLTSDDWTVLSDVRLRALADSPDAFGSTLEREQTFGEKEWRRRLVRPVWIVEADGRGVAMAGAFSNEGVLQVWGMWTDPAHRGRGHARALLDALVGEAVREGRVVGLHVNLANPGARAFYESYGFVGTGELEPLRPGSDQRIELMLINPKPVG</sequence>
<evidence type="ECO:0000259" key="3">
    <source>
        <dbReference type="PROSITE" id="PS51186"/>
    </source>
</evidence>
<keyword evidence="5" id="KW-1185">Reference proteome</keyword>
<feature type="domain" description="N-acetyltransferase" evidence="3">
    <location>
        <begin position="4"/>
        <end position="154"/>
    </location>
</feature>
<proteinExistence type="predicted"/>
<keyword evidence="1" id="KW-0808">Transferase</keyword>
<dbReference type="InterPro" id="IPR000182">
    <property type="entry name" value="GNAT_dom"/>
</dbReference>
<dbReference type="Pfam" id="PF00583">
    <property type="entry name" value="Acetyltransf_1"/>
    <property type="match status" value="1"/>
</dbReference>
<keyword evidence="2" id="KW-0012">Acyltransferase</keyword>
<evidence type="ECO:0000256" key="1">
    <source>
        <dbReference type="ARBA" id="ARBA00022679"/>
    </source>
</evidence>
<dbReference type="SUPFAM" id="SSF55729">
    <property type="entry name" value="Acyl-CoA N-acyltransferases (Nat)"/>
    <property type="match status" value="1"/>
</dbReference>
<dbReference type="GO" id="GO:0016747">
    <property type="term" value="F:acyltransferase activity, transferring groups other than amino-acyl groups"/>
    <property type="evidence" value="ECO:0007669"/>
    <property type="project" value="InterPro"/>
</dbReference>
<reference evidence="4" key="1">
    <citation type="submission" date="2020-11" db="EMBL/GenBank/DDBJ databases">
        <title>Nocardioides cynanchi sp. nov., isolated from soil of rhizosphere of Cynanchum wilfordii.</title>
        <authorList>
            <person name="Lee J.-S."/>
            <person name="Suh M.K."/>
            <person name="Kim J.-S."/>
        </authorList>
    </citation>
    <scope>NUCLEOTIDE SEQUENCE</scope>
    <source>
        <strain evidence="4">KCTC 19276</strain>
    </source>
</reference>
<organism evidence="4 5">
    <name type="scientific">Nocardioides agariphilus</name>
    <dbReference type="NCBI Taxonomy" id="433664"/>
    <lineage>
        <taxon>Bacteria</taxon>
        <taxon>Bacillati</taxon>
        <taxon>Actinomycetota</taxon>
        <taxon>Actinomycetes</taxon>
        <taxon>Propionibacteriales</taxon>
        <taxon>Nocardioidaceae</taxon>
        <taxon>Nocardioides</taxon>
    </lineage>
</organism>
<dbReference type="PROSITE" id="PS51186">
    <property type="entry name" value="GNAT"/>
    <property type="match status" value="1"/>
</dbReference>
<gene>
    <name evidence="4" type="ORF">ISU10_19940</name>
</gene>
<dbReference type="RefSeq" id="WP_194698195.1">
    <property type="nucleotide sequence ID" value="NZ_JADKPO010000037.1"/>
</dbReference>
<name>A0A930VUC5_9ACTN</name>
<evidence type="ECO:0000313" key="5">
    <source>
        <dbReference type="Proteomes" id="UP000660668"/>
    </source>
</evidence>
<dbReference type="InterPro" id="IPR016181">
    <property type="entry name" value="Acyl_CoA_acyltransferase"/>
</dbReference>